<evidence type="ECO:0000256" key="1">
    <source>
        <dbReference type="ARBA" id="ARBA00006100"/>
    </source>
</evidence>
<dbReference type="GeneID" id="97142415"/>
<evidence type="ECO:0000256" key="8">
    <source>
        <dbReference type="ARBA" id="ARBA00023186"/>
    </source>
</evidence>
<evidence type="ECO:0000256" key="6">
    <source>
        <dbReference type="ARBA" id="ARBA00023004"/>
    </source>
</evidence>
<dbReference type="SFLD" id="SFLDF00288">
    <property type="entry name" value="HemN-like__clustered_with_nucl"/>
    <property type="match status" value="1"/>
</dbReference>
<keyword evidence="5 9" id="KW-0479">Metal-binding</keyword>
<dbReference type="PROSITE" id="PS51918">
    <property type="entry name" value="RADICAL_SAM"/>
    <property type="match status" value="1"/>
</dbReference>
<sequence>MQTKAVYIHIPFCTNKCYYCDFNSYVTKNPQLIWEYLYALEKEMKETVRQFPPGEIKTIFVGGGTPTFLDTKQMEYFLEIVARYFPKRSADLEFTMEANPGTTDMEKLIVMRHGGVNRISFGVQSFDDELLKRIGRIHDSEQVLRSIANAKAAGFQNLSIDLIFGLPDQTVEQFRDTLDQAFALDLPHFSSYSLKVEENTLFHTLYEKDQLPLPTEEEEVAMYELLMEEMARHGLLQYEISNFARPGWESRHNMTYWHNEYYYGIGAGAHGYINGERHVNAGPLKQYIQLAGEKGLPRVEQFAVSRTEAMEDHMIMGLRMMRGVSASEFQKRYGTTLEEQFGSVIKELIELGLVEWNGEMLRLTKRGIPLGNEVFARFLGLVDKV</sequence>
<dbReference type="EMBL" id="CP080764">
    <property type="protein sequence ID" value="QYY41920.1"/>
    <property type="molecule type" value="Genomic_DNA"/>
</dbReference>
<keyword evidence="9" id="KW-0004">4Fe-4S</keyword>
<keyword evidence="9" id="KW-0963">Cytoplasm</keyword>
<dbReference type="Proteomes" id="UP000198956">
    <property type="component" value="Unassembled WGS sequence"/>
</dbReference>
<dbReference type="GO" id="GO:0051539">
    <property type="term" value="F:4 iron, 4 sulfur cluster binding"/>
    <property type="evidence" value="ECO:0007669"/>
    <property type="project" value="UniProtKB-UniRule"/>
</dbReference>
<dbReference type="Proteomes" id="UP000826616">
    <property type="component" value="Chromosome"/>
</dbReference>
<dbReference type="PANTHER" id="PTHR13932:SF5">
    <property type="entry name" value="RADICAL S-ADENOSYL METHIONINE DOMAIN-CONTAINING PROTEIN 1, MITOCHONDRIAL"/>
    <property type="match status" value="1"/>
</dbReference>
<evidence type="ECO:0000256" key="4">
    <source>
        <dbReference type="ARBA" id="ARBA00022691"/>
    </source>
</evidence>
<dbReference type="SFLD" id="SFLDF00562">
    <property type="entry name" value="HemN-like__clustered_with_heat"/>
    <property type="match status" value="1"/>
</dbReference>
<dbReference type="SMART" id="SM00729">
    <property type="entry name" value="Elp3"/>
    <property type="match status" value="1"/>
</dbReference>
<dbReference type="Pfam" id="PF06969">
    <property type="entry name" value="HemN_C"/>
    <property type="match status" value="1"/>
</dbReference>
<evidence type="ECO:0000313" key="12">
    <source>
        <dbReference type="EMBL" id="SDH04401.1"/>
    </source>
</evidence>
<dbReference type="SUPFAM" id="SSF102114">
    <property type="entry name" value="Radical SAM enzymes"/>
    <property type="match status" value="1"/>
</dbReference>
<dbReference type="EMBL" id="FNDE01000009">
    <property type="protein sequence ID" value="SDH04401.1"/>
    <property type="molecule type" value="Genomic_DNA"/>
</dbReference>
<keyword evidence="4 9" id="KW-0949">S-adenosyl-L-methionine</keyword>
<evidence type="ECO:0000256" key="3">
    <source>
        <dbReference type="ARBA" id="ARBA00022617"/>
    </source>
</evidence>
<evidence type="ECO:0000256" key="9">
    <source>
        <dbReference type="RuleBase" id="RU364116"/>
    </source>
</evidence>
<keyword evidence="8 9" id="KW-0143">Chaperone</keyword>
<evidence type="ECO:0000256" key="7">
    <source>
        <dbReference type="ARBA" id="ARBA00023014"/>
    </source>
</evidence>
<dbReference type="GO" id="GO:0046872">
    <property type="term" value="F:metal ion binding"/>
    <property type="evidence" value="ECO:0007669"/>
    <property type="project" value="UniProtKB-UniRule"/>
</dbReference>
<dbReference type="InterPro" id="IPR013785">
    <property type="entry name" value="Aldolase_TIM"/>
</dbReference>
<dbReference type="PANTHER" id="PTHR13932">
    <property type="entry name" value="COPROPORPHYRINIGEN III OXIDASE"/>
    <property type="match status" value="1"/>
</dbReference>
<dbReference type="GO" id="GO:0004109">
    <property type="term" value="F:coproporphyrinogen oxidase activity"/>
    <property type="evidence" value="ECO:0007669"/>
    <property type="project" value="InterPro"/>
</dbReference>
<dbReference type="InterPro" id="IPR034505">
    <property type="entry name" value="Coproporphyrinogen-III_oxidase"/>
</dbReference>
<keyword evidence="6 9" id="KW-0408">Iron</keyword>
<keyword evidence="7 9" id="KW-0411">Iron-sulfur</keyword>
<dbReference type="RefSeq" id="WP_091260281.1">
    <property type="nucleotide sequence ID" value="NZ_CP080764.1"/>
</dbReference>
<organism evidence="12 13">
    <name type="scientific">Aneurinibacillus thermoaerophilus</name>
    <dbReference type="NCBI Taxonomy" id="143495"/>
    <lineage>
        <taxon>Bacteria</taxon>
        <taxon>Bacillati</taxon>
        <taxon>Bacillota</taxon>
        <taxon>Bacilli</taxon>
        <taxon>Bacillales</taxon>
        <taxon>Paenibacillaceae</taxon>
        <taxon>Aneurinibacillus group</taxon>
        <taxon>Aneurinibacillus</taxon>
    </lineage>
</organism>
<dbReference type="SFLD" id="SFLDG01082">
    <property type="entry name" value="B12-binding_domain_containing"/>
    <property type="match status" value="1"/>
</dbReference>
<accession>A0A1G7Z6M5</accession>
<protein>
    <recommendedName>
        <fullName evidence="2 9">Heme chaperone HemW</fullName>
    </recommendedName>
</protein>
<reference evidence="11 14" key="2">
    <citation type="submission" date="2021-08" db="EMBL/GenBank/DDBJ databases">
        <title>Complete genome sequence of the strain Aneurinibacillus thermoaerophilus CCM 8960.</title>
        <authorList>
            <person name="Musilova J."/>
            <person name="Kourilova X."/>
            <person name="Pernicova I."/>
            <person name="Bezdicek M."/>
            <person name="Lengerova M."/>
            <person name="Obruca S."/>
            <person name="Sedlar K."/>
        </authorList>
    </citation>
    <scope>NUCLEOTIDE SEQUENCE [LARGE SCALE GENOMIC DNA]</scope>
    <source>
        <strain evidence="11 14">CCM 8960</strain>
    </source>
</reference>
<evidence type="ECO:0000313" key="11">
    <source>
        <dbReference type="EMBL" id="QYY41920.1"/>
    </source>
</evidence>
<dbReference type="SFLD" id="SFLDS00029">
    <property type="entry name" value="Radical_SAM"/>
    <property type="match status" value="1"/>
</dbReference>
<dbReference type="OrthoDB" id="9808022at2"/>
<evidence type="ECO:0000313" key="14">
    <source>
        <dbReference type="Proteomes" id="UP000826616"/>
    </source>
</evidence>
<keyword evidence="14" id="KW-1185">Reference proteome</keyword>
<comment type="subcellular location">
    <subcellularLocation>
        <location evidence="9">Cytoplasm</location>
    </subcellularLocation>
</comment>
<proteinExistence type="inferred from homology"/>
<dbReference type="Pfam" id="PF04055">
    <property type="entry name" value="Radical_SAM"/>
    <property type="match status" value="1"/>
</dbReference>
<dbReference type="GO" id="GO:0006779">
    <property type="term" value="P:porphyrin-containing compound biosynthetic process"/>
    <property type="evidence" value="ECO:0007669"/>
    <property type="project" value="InterPro"/>
</dbReference>
<dbReference type="InterPro" id="IPR004559">
    <property type="entry name" value="HemW-like"/>
</dbReference>
<gene>
    <name evidence="11" type="primary">hemW</name>
    <name evidence="11" type="ORF">K3F53_13615</name>
    <name evidence="12" type="ORF">SAMN04489735_100970</name>
</gene>
<reference evidence="12 13" key="1">
    <citation type="submission" date="2016-10" db="EMBL/GenBank/DDBJ databases">
        <authorList>
            <person name="de Groot N.N."/>
        </authorList>
    </citation>
    <scope>NUCLEOTIDE SEQUENCE [LARGE SCALE GENOMIC DNA]</scope>
    <source>
        <strain evidence="12 13">L 420-91</strain>
    </source>
</reference>
<evidence type="ECO:0000256" key="5">
    <source>
        <dbReference type="ARBA" id="ARBA00022723"/>
    </source>
</evidence>
<comment type="function">
    <text evidence="9">Probably acts as a heme chaperone, transferring heme to an unknown acceptor. Binds one molecule of heme per monomer, possibly covalently. Binds 1 [4Fe-4S] cluster. The cluster is coordinated with 3 cysteines and an exchangeable S-adenosyl-L-methionine.</text>
</comment>
<dbReference type="AlphaFoldDB" id="A0A1G7Z6M5"/>
<dbReference type="NCBIfam" id="TIGR00539">
    <property type="entry name" value="hemN_rel"/>
    <property type="match status" value="1"/>
</dbReference>
<dbReference type="InterPro" id="IPR006638">
    <property type="entry name" value="Elp3/MiaA/NifB-like_rSAM"/>
</dbReference>
<name>A0A1G7Z6M5_ANETH</name>
<feature type="domain" description="Radical SAM core" evidence="10">
    <location>
        <begin position="1"/>
        <end position="236"/>
    </location>
</feature>
<evidence type="ECO:0000313" key="13">
    <source>
        <dbReference type="Proteomes" id="UP000198956"/>
    </source>
</evidence>
<dbReference type="InterPro" id="IPR058240">
    <property type="entry name" value="rSAM_sf"/>
</dbReference>
<evidence type="ECO:0000259" key="10">
    <source>
        <dbReference type="PROSITE" id="PS51918"/>
    </source>
</evidence>
<dbReference type="CDD" id="cd01335">
    <property type="entry name" value="Radical_SAM"/>
    <property type="match status" value="1"/>
</dbReference>
<dbReference type="InterPro" id="IPR007197">
    <property type="entry name" value="rSAM"/>
</dbReference>
<dbReference type="InterPro" id="IPR010723">
    <property type="entry name" value="HemN_C"/>
</dbReference>
<comment type="similarity">
    <text evidence="1">Belongs to the anaerobic coproporphyrinogen-III oxidase family. HemW subfamily.</text>
</comment>
<evidence type="ECO:0000256" key="2">
    <source>
        <dbReference type="ARBA" id="ARBA00017228"/>
    </source>
</evidence>
<dbReference type="GO" id="GO:0005737">
    <property type="term" value="C:cytoplasm"/>
    <property type="evidence" value="ECO:0007669"/>
    <property type="project" value="UniProtKB-SubCell"/>
</dbReference>
<keyword evidence="3 9" id="KW-0349">Heme</keyword>
<dbReference type="SFLD" id="SFLDG01065">
    <property type="entry name" value="anaerobic_coproporphyrinogen-I"/>
    <property type="match status" value="1"/>
</dbReference>
<dbReference type="Gene3D" id="3.20.20.70">
    <property type="entry name" value="Aldolase class I"/>
    <property type="match status" value="1"/>
</dbReference>